<protein>
    <recommendedName>
        <fullName evidence="3">FIST domain-containing protein</fullName>
    </recommendedName>
</protein>
<sequence length="348" mass="38356">MAEKAVSSGFATGSKGPEALLDDAVAMALAKLAGPVSGALIVFSPSHLPQPRAALQRLARRLACLQIRAASFPGVISDHGSALGQAACAVLLFSSPLGLGEHGANTLFWASPQDLDAGELPAEENASMGVVTSKLSWFWQYPQRRHLLRTALLGPLQHQQESSSGISPLTNLFPYFRQEGALLLQLERYSALPLLARNIPFALREARRLPLDQLLVAERDAQSRIRYLHIVATDGNRSGLWLERPLRANSQVFLAWRNPDAALRDTRVILEAVRPRGMPDFAWLSYSSSRAMDCSSQAKNELRLWHEHFPNCPMLGAFAHAELMTGRRSGPELQRFSLVMDLFYRQGT</sequence>
<comment type="caution">
    <text evidence="1">The sequence shown here is derived from an EMBL/GenBank/DDBJ whole genome shotgun (WGS) entry which is preliminary data.</text>
</comment>
<dbReference type="AlphaFoldDB" id="A0AAE2YMA0"/>
<reference evidence="1" key="1">
    <citation type="journal article" date="2021" name="ISME J.">
        <title>Genomic evolution of the class Acidithiobacillia: deep-branching Proteobacteria living in extreme acidic conditions.</title>
        <authorList>
            <person name="Moya-Beltran A."/>
            <person name="Beard S."/>
            <person name="Rojas-Villalobos C."/>
            <person name="Issotta F."/>
            <person name="Gallardo Y."/>
            <person name="Ulloa R."/>
            <person name="Giaveno A."/>
            <person name="Degli Esposti M."/>
            <person name="Johnson D.B."/>
            <person name="Quatrini R."/>
        </authorList>
    </citation>
    <scope>NUCLEOTIDE SEQUENCE</scope>
    <source>
        <strain evidence="1">VAN18-1</strain>
    </source>
</reference>
<accession>A0AAE2YMA0</accession>
<dbReference type="Proteomes" id="UP001197378">
    <property type="component" value="Unassembled WGS sequence"/>
</dbReference>
<dbReference type="RefSeq" id="WP_215871291.1">
    <property type="nucleotide sequence ID" value="NZ_JAAXYO010000012.1"/>
</dbReference>
<organism evidence="1 2">
    <name type="scientific">Igneacidithiobacillus copahuensis</name>
    <dbReference type="NCBI Taxonomy" id="2724909"/>
    <lineage>
        <taxon>Bacteria</taxon>
        <taxon>Pseudomonadati</taxon>
        <taxon>Pseudomonadota</taxon>
        <taxon>Acidithiobacillia</taxon>
        <taxon>Acidithiobacillales</taxon>
        <taxon>Acidithiobacillaceae</taxon>
        <taxon>Igneacidithiobacillus</taxon>
    </lineage>
</organism>
<keyword evidence="2" id="KW-1185">Reference proteome</keyword>
<gene>
    <name evidence="1" type="ORF">HFQ13_00335</name>
</gene>
<proteinExistence type="predicted"/>
<name>A0AAE2YMA0_9PROT</name>
<evidence type="ECO:0000313" key="1">
    <source>
        <dbReference type="EMBL" id="MBU2786676.1"/>
    </source>
</evidence>
<evidence type="ECO:0008006" key="3">
    <source>
        <dbReference type="Google" id="ProtNLM"/>
    </source>
</evidence>
<evidence type="ECO:0000313" key="2">
    <source>
        <dbReference type="Proteomes" id="UP001197378"/>
    </source>
</evidence>
<dbReference type="EMBL" id="JAAXYO010000012">
    <property type="protein sequence ID" value="MBU2786676.1"/>
    <property type="molecule type" value="Genomic_DNA"/>
</dbReference>